<dbReference type="PRINTS" id="PR01050">
    <property type="entry name" value="PYRUVTKNASE"/>
</dbReference>
<dbReference type="InterPro" id="IPR001697">
    <property type="entry name" value="Pyr_Knase"/>
</dbReference>
<dbReference type="Proteomes" id="UP000322530">
    <property type="component" value="Unassembled WGS sequence"/>
</dbReference>
<dbReference type="NCBIfam" id="NF004491">
    <property type="entry name" value="PRK05826.1"/>
    <property type="match status" value="1"/>
</dbReference>
<protein>
    <recommendedName>
        <fullName evidence="5 14">Pyruvate kinase</fullName>
        <ecNumber evidence="5 14">2.7.1.40</ecNumber>
    </recommendedName>
</protein>
<evidence type="ECO:0000256" key="1">
    <source>
        <dbReference type="ARBA" id="ARBA00001946"/>
    </source>
</evidence>
<evidence type="ECO:0000256" key="2">
    <source>
        <dbReference type="ARBA" id="ARBA00001958"/>
    </source>
</evidence>
<dbReference type="EC" id="2.7.1.40" evidence="5 14"/>
<dbReference type="InterPro" id="IPR011037">
    <property type="entry name" value="Pyrv_Knase-like_insert_dom_sf"/>
</dbReference>
<keyword evidence="8" id="KW-0547">Nucleotide-binding</keyword>
<dbReference type="SUPFAM" id="SSF50800">
    <property type="entry name" value="PK beta-barrel domain-like"/>
    <property type="match status" value="1"/>
</dbReference>
<evidence type="ECO:0000256" key="10">
    <source>
        <dbReference type="ARBA" id="ARBA00022840"/>
    </source>
</evidence>
<dbReference type="InterPro" id="IPR018209">
    <property type="entry name" value="Pyrv_Knase_AS"/>
</dbReference>
<feature type="domain" description="Pyruvate kinase C-terminal" evidence="17">
    <location>
        <begin position="368"/>
        <end position="481"/>
    </location>
</feature>
<evidence type="ECO:0000313" key="19">
    <source>
        <dbReference type="Proteomes" id="UP000322530"/>
    </source>
</evidence>
<dbReference type="GO" id="GO:0016301">
    <property type="term" value="F:kinase activity"/>
    <property type="evidence" value="ECO:0007669"/>
    <property type="project" value="UniProtKB-KW"/>
</dbReference>
<dbReference type="Pfam" id="PF02887">
    <property type="entry name" value="PK_C"/>
    <property type="match status" value="1"/>
</dbReference>
<feature type="domain" description="Pyruvate kinase barrel" evidence="16">
    <location>
        <begin position="10"/>
        <end position="339"/>
    </location>
</feature>
<evidence type="ECO:0000256" key="13">
    <source>
        <dbReference type="ARBA" id="ARBA00023317"/>
    </source>
</evidence>
<evidence type="ECO:0000256" key="15">
    <source>
        <dbReference type="RuleBase" id="RU000504"/>
    </source>
</evidence>
<dbReference type="AlphaFoldDB" id="A0A5A5TEP0"/>
<keyword evidence="6 15" id="KW-0808">Transferase</keyword>
<dbReference type="GO" id="GO:0004743">
    <property type="term" value="F:pyruvate kinase activity"/>
    <property type="evidence" value="ECO:0007669"/>
    <property type="project" value="UniProtKB-UniRule"/>
</dbReference>
<comment type="catalytic activity">
    <reaction evidence="15">
        <text>pyruvate + ATP = phosphoenolpyruvate + ADP + H(+)</text>
        <dbReference type="Rhea" id="RHEA:18157"/>
        <dbReference type="ChEBI" id="CHEBI:15361"/>
        <dbReference type="ChEBI" id="CHEBI:15378"/>
        <dbReference type="ChEBI" id="CHEBI:30616"/>
        <dbReference type="ChEBI" id="CHEBI:58702"/>
        <dbReference type="ChEBI" id="CHEBI:456216"/>
        <dbReference type="EC" id="2.7.1.40"/>
    </reaction>
</comment>
<dbReference type="InterPro" id="IPR015813">
    <property type="entry name" value="Pyrv/PenolPyrv_kinase-like_dom"/>
</dbReference>
<gene>
    <name evidence="18" type="ORF">KDI_29380</name>
</gene>
<accession>A0A5A5TEP0</accession>
<dbReference type="InterPro" id="IPR040442">
    <property type="entry name" value="Pyrv_kinase-like_dom_sf"/>
</dbReference>
<sequence>MRQLKRAYYMRRTKIVCTIGPATESEERLEQLIRAGMNVARLNFSHGAHDVHAAVIERVRKISERLGMPVAILQDLQGPKIRVGALQQPVSLVDGSTVTITTRTVTGTSQLIPTTYQNLPQDVKIGDRILLDDGLMELRVLEFNDTDVQCLVINGGLLKQHKGINLPGVNVSAPSLTEKDLEDLRFGVANDVDYVALSFVRAAKDVIEAKEHIKALQAEYHTGGRQEPIPLIAKLEKPEAVQNLDEILAVVDGAMVARGDLGVEMAPEQVPLIQKHIITRCNELGLPVITATQMLESMITNPRPTRAEVNDVANAVLDGTDAVMLSAETSVGAFPIEAVAMMGRIAREIELNGNTAILPHCERLSQEHAVSHAARALAEEASVKAIVVFTRSGLSAHLISKDRPLTPIFAYTPSIHVYRRLALWWGISSHTIPLSGTTDELISVVEQRLLDDNLMQKRDNVVIMGGLPIASEVRTNFVKLHCVGSGK</sequence>
<proteinExistence type="inferred from homology"/>
<dbReference type="FunFam" id="3.20.20.60:FF:000025">
    <property type="entry name" value="Pyruvate kinase"/>
    <property type="match status" value="1"/>
</dbReference>
<dbReference type="SUPFAM" id="SSF51621">
    <property type="entry name" value="Phosphoenolpyruvate/pyruvate domain"/>
    <property type="match status" value="1"/>
</dbReference>
<organism evidence="18 19">
    <name type="scientific">Dictyobacter arantiisoli</name>
    <dbReference type="NCBI Taxonomy" id="2014874"/>
    <lineage>
        <taxon>Bacteria</taxon>
        <taxon>Bacillati</taxon>
        <taxon>Chloroflexota</taxon>
        <taxon>Ktedonobacteria</taxon>
        <taxon>Ktedonobacterales</taxon>
        <taxon>Dictyobacteraceae</taxon>
        <taxon>Dictyobacter</taxon>
    </lineage>
</organism>
<comment type="caution">
    <text evidence="18">The sequence shown here is derived from an EMBL/GenBank/DDBJ whole genome shotgun (WGS) entry which is preliminary data.</text>
</comment>
<evidence type="ECO:0000256" key="8">
    <source>
        <dbReference type="ARBA" id="ARBA00022741"/>
    </source>
</evidence>
<comment type="similarity">
    <text evidence="4 15">Belongs to the pyruvate kinase family.</text>
</comment>
<evidence type="ECO:0000256" key="12">
    <source>
        <dbReference type="ARBA" id="ARBA00023152"/>
    </source>
</evidence>
<dbReference type="UniPathway" id="UPA00109">
    <property type="reaction ID" value="UER00188"/>
</dbReference>
<dbReference type="EMBL" id="BIXY01000042">
    <property type="protein sequence ID" value="GCF09374.1"/>
    <property type="molecule type" value="Genomic_DNA"/>
</dbReference>
<keyword evidence="7" id="KW-0479">Metal-binding</keyword>
<evidence type="ECO:0000256" key="9">
    <source>
        <dbReference type="ARBA" id="ARBA00022777"/>
    </source>
</evidence>
<dbReference type="Gene3D" id="3.40.1380.20">
    <property type="entry name" value="Pyruvate kinase, C-terminal domain"/>
    <property type="match status" value="1"/>
</dbReference>
<keyword evidence="11 15" id="KW-0460">Magnesium</keyword>
<dbReference type="InterPro" id="IPR015795">
    <property type="entry name" value="Pyrv_Knase_C"/>
</dbReference>
<evidence type="ECO:0000256" key="3">
    <source>
        <dbReference type="ARBA" id="ARBA00004997"/>
    </source>
</evidence>
<evidence type="ECO:0000313" key="18">
    <source>
        <dbReference type="EMBL" id="GCF09374.1"/>
    </source>
</evidence>
<keyword evidence="13 18" id="KW-0670">Pyruvate</keyword>
<evidence type="ECO:0000256" key="14">
    <source>
        <dbReference type="NCBIfam" id="TIGR01064"/>
    </source>
</evidence>
<dbReference type="InterPro" id="IPR036918">
    <property type="entry name" value="Pyrv_Knase_C_sf"/>
</dbReference>
<dbReference type="NCBIfam" id="NF004978">
    <property type="entry name" value="PRK06354.1"/>
    <property type="match status" value="1"/>
</dbReference>
<comment type="pathway">
    <text evidence="3 15">Carbohydrate degradation; glycolysis; pyruvate from D-glyceraldehyde 3-phosphate: step 5/5.</text>
</comment>
<evidence type="ECO:0000259" key="16">
    <source>
        <dbReference type="Pfam" id="PF00224"/>
    </source>
</evidence>
<dbReference type="GO" id="GO:0030955">
    <property type="term" value="F:potassium ion binding"/>
    <property type="evidence" value="ECO:0007669"/>
    <property type="project" value="UniProtKB-UniRule"/>
</dbReference>
<name>A0A5A5TEP0_9CHLR</name>
<dbReference type="GO" id="GO:0005524">
    <property type="term" value="F:ATP binding"/>
    <property type="evidence" value="ECO:0007669"/>
    <property type="project" value="UniProtKB-KW"/>
</dbReference>
<comment type="cofactor">
    <cofactor evidence="2">
        <name>K(+)</name>
        <dbReference type="ChEBI" id="CHEBI:29103"/>
    </cofactor>
</comment>
<keyword evidence="19" id="KW-1185">Reference proteome</keyword>
<evidence type="ECO:0000256" key="7">
    <source>
        <dbReference type="ARBA" id="ARBA00022723"/>
    </source>
</evidence>
<keyword evidence="12 15" id="KW-0324">Glycolysis</keyword>
<dbReference type="InterPro" id="IPR015793">
    <property type="entry name" value="Pyrv_Knase_brl"/>
</dbReference>
<dbReference type="InterPro" id="IPR015806">
    <property type="entry name" value="Pyrv_Knase_insert_dom_sf"/>
</dbReference>
<dbReference type="FunFam" id="2.40.33.10:FF:000001">
    <property type="entry name" value="Pyruvate kinase"/>
    <property type="match status" value="1"/>
</dbReference>
<dbReference type="GO" id="GO:0000287">
    <property type="term" value="F:magnesium ion binding"/>
    <property type="evidence" value="ECO:0007669"/>
    <property type="project" value="UniProtKB-UniRule"/>
</dbReference>
<evidence type="ECO:0000259" key="17">
    <source>
        <dbReference type="Pfam" id="PF02887"/>
    </source>
</evidence>
<keyword evidence="10" id="KW-0067">ATP-binding</keyword>
<comment type="cofactor">
    <cofactor evidence="1">
        <name>Mg(2+)</name>
        <dbReference type="ChEBI" id="CHEBI:18420"/>
    </cofactor>
</comment>
<dbReference type="Gene3D" id="3.20.20.60">
    <property type="entry name" value="Phosphoenolpyruvate-binding domains"/>
    <property type="match status" value="1"/>
</dbReference>
<evidence type="ECO:0000256" key="6">
    <source>
        <dbReference type="ARBA" id="ARBA00022679"/>
    </source>
</evidence>
<evidence type="ECO:0000256" key="4">
    <source>
        <dbReference type="ARBA" id="ARBA00008663"/>
    </source>
</evidence>
<dbReference type="NCBIfam" id="TIGR01064">
    <property type="entry name" value="pyruv_kin"/>
    <property type="match status" value="1"/>
</dbReference>
<dbReference type="Pfam" id="PF00224">
    <property type="entry name" value="PK"/>
    <property type="match status" value="1"/>
</dbReference>
<reference evidence="18 19" key="1">
    <citation type="submission" date="2019-01" db="EMBL/GenBank/DDBJ databases">
        <title>Draft genome sequence of Dictyobacter sp. Uno17.</title>
        <authorList>
            <person name="Wang C.M."/>
            <person name="Zheng Y."/>
            <person name="Sakai Y."/>
            <person name="Abe K."/>
            <person name="Yokota A."/>
            <person name="Yabe S."/>
        </authorList>
    </citation>
    <scope>NUCLEOTIDE SEQUENCE [LARGE SCALE GENOMIC DNA]</scope>
    <source>
        <strain evidence="18 19">Uno17</strain>
    </source>
</reference>
<dbReference type="Gene3D" id="2.40.33.10">
    <property type="entry name" value="PK beta-barrel domain-like"/>
    <property type="match status" value="1"/>
</dbReference>
<dbReference type="PANTHER" id="PTHR11817">
    <property type="entry name" value="PYRUVATE KINASE"/>
    <property type="match status" value="1"/>
</dbReference>
<dbReference type="SUPFAM" id="SSF52935">
    <property type="entry name" value="PK C-terminal domain-like"/>
    <property type="match status" value="1"/>
</dbReference>
<keyword evidence="9 15" id="KW-0418">Kinase</keyword>
<evidence type="ECO:0000256" key="5">
    <source>
        <dbReference type="ARBA" id="ARBA00012142"/>
    </source>
</evidence>
<evidence type="ECO:0000256" key="11">
    <source>
        <dbReference type="ARBA" id="ARBA00022842"/>
    </source>
</evidence>
<dbReference type="PROSITE" id="PS00110">
    <property type="entry name" value="PYRUVATE_KINASE"/>
    <property type="match status" value="1"/>
</dbReference>